<comment type="caution">
    <text evidence="2">The sequence shown here is derived from an EMBL/GenBank/DDBJ whole genome shotgun (WGS) entry which is preliminary data.</text>
</comment>
<reference evidence="2 3" key="1">
    <citation type="journal article" date="2019" name="Fungal Biol. Biotechnol.">
        <title>Draft genome sequence of fastidious pathogen Ceratobasidium theobromae, which causes vascular-streak dieback in Theobroma cacao.</title>
        <authorList>
            <person name="Ali S.S."/>
            <person name="Asman A."/>
            <person name="Shao J."/>
            <person name="Firmansyah A.P."/>
            <person name="Susilo A.W."/>
            <person name="Rosmana A."/>
            <person name="McMahon P."/>
            <person name="Junaid M."/>
            <person name="Guest D."/>
            <person name="Kheng T.Y."/>
            <person name="Meinhardt L.W."/>
            <person name="Bailey B.A."/>
        </authorList>
    </citation>
    <scope>NUCLEOTIDE SEQUENCE [LARGE SCALE GENOMIC DNA]</scope>
    <source>
        <strain evidence="2 3">CT2</strain>
    </source>
</reference>
<keyword evidence="1" id="KW-0472">Membrane</keyword>
<feature type="transmembrane region" description="Helical" evidence="1">
    <location>
        <begin position="28"/>
        <end position="47"/>
    </location>
</feature>
<feature type="transmembrane region" description="Helical" evidence="1">
    <location>
        <begin position="6"/>
        <end position="21"/>
    </location>
</feature>
<sequence>MYWVLLHFPFVLGLILLLLGLKDHLLVMVFLSAMNEIIKLVILMLQYRVFNFRDPISARNNTALQGTLLGFGISWQEEYDNLRQLVTKNNTVKFTGSYEQLLECNVWIQWFQSIMGFGGRTQISLDTQSKLDDYLTNKTLPVQDVLRIRAHLAPLNRIQIQNELLGPNFISLRCLSGYTGLVLISLAVINRVHSHPPDRYKWGFIISRFVMGCFLTLLVLLNIGKQQTFWSENGGLNETTPALSQSWMYVWSLASARVLTNGGYRSHVFERLAVAFALQCIVEMVKILAWFAKLAMERARQGSDEHLGKLAYKSFIQAIGKFVGFFRRGGV</sequence>
<dbReference type="AlphaFoldDB" id="A0A5N5QFA1"/>
<dbReference type="OrthoDB" id="3261441at2759"/>
<evidence type="ECO:0000313" key="2">
    <source>
        <dbReference type="EMBL" id="KAB5590126.1"/>
    </source>
</evidence>
<proteinExistence type="predicted"/>
<keyword evidence="3" id="KW-1185">Reference proteome</keyword>
<protein>
    <submittedName>
        <fullName evidence="2">Transmembrane protein</fullName>
    </submittedName>
</protein>
<dbReference type="Proteomes" id="UP000383932">
    <property type="component" value="Unassembled WGS sequence"/>
</dbReference>
<keyword evidence="1 2" id="KW-0812">Transmembrane</keyword>
<organism evidence="2 3">
    <name type="scientific">Ceratobasidium theobromae</name>
    <dbReference type="NCBI Taxonomy" id="1582974"/>
    <lineage>
        <taxon>Eukaryota</taxon>
        <taxon>Fungi</taxon>
        <taxon>Dikarya</taxon>
        <taxon>Basidiomycota</taxon>
        <taxon>Agaricomycotina</taxon>
        <taxon>Agaricomycetes</taxon>
        <taxon>Cantharellales</taxon>
        <taxon>Ceratobasidiaceae</taxon>
        <taxon>Ceratobasidium</taxon>
    </lineage>
</organism>
<evidence type="ECO:0000256" key="1">
    <source>
        <dbReference type="SAM" id="Phobius"/>
    </source>
</evidence>
<keyword evidence="1" id="KW-1133">Transmembrane helix</keyword>
<gene>
    <name evidence="2" type="ORF">CTheo_6431</name>
</gene>
<dbReference type="EMBL" id="SSOP01000195">
    <property type="protein sequence ID" value="KAB5590126.1"/>
    <property type="molecule type" value="Genomic_DNA"/>
</dbReference>
<accession>A0A5N5QFA1</accession>
<evidence type="ECO:0000313" key="3">
    <source>
        <dbReference type="Proteomes" id="UP000383932"/>
    </source>
</evidence>
<feature type="transmembrane region" description="Helical" evidence="1">
    <location>
        <begin position="202"/>
        <end position="223"/>
    </location>
</feature>
<feature type="transmembrane region" description="Helical" evidence="1">
    <location>
        <begin position="170"/>
        <end position="190"/>
    </location>
</feature>
<name>A0A5N5QFA1_9AGAM</name>